<dbReference type="EC" id="2.3.1.23" evidence="16"/>
<evidence type="ECO:0000256" key="17">
    <source>
        <dbReference type="ARBA" id="ARBA00038923"/>
    </source>
</evidence>
<feature type="transmembrane region" description="Helical" evidence="19">
    <location>
        <begin position="62"/>
        <end position="87"/>
    </location>
</feature>
<evidence type="ECO:0000256" key="2">
    <source>
        <dbReference type="ARBA" id="ARBA00004240"/>
    </source>
</evidence>
<evidence type="ECO:0000256" key="10">
    <source>
        <dbReference type="ARBA" id="ARBA00023098"/>
    </source>
</evidence>
<keyword evidence="8" id="KW-0256">Endoplasmic reticulum</keyword>
<dbReference type="GO" id="GO:0016020">
    <property type="term" value="C:membrane"/>
    <property type="evidence" value="ECO:0007669"/>
    <property type="project" value="UniProtKB-SubCell"/>
</dbReference>
<keyword evidence="9 19" id="KW-1133">Transmembrane helix</keyword>
<keyword evidence="11 19" id="KW-0472">Membrane</keyword>
<evidence type="ECO:0000313" key="20">
    <source>
        <dbReference type="EMBL" id="CAH0393026.1"/>
    </source>
</evidence>
<keyword evidence="7 19" id="KW-0812">Transmembrane</keyword>
<accession>A0A9P0AJE0</accession>
<organism evidence="20 21">
    <name type="scientific">Bemisia tabaci</name>
    <name type="common">Sweetpotato whitefly</name>
    <name type="synonym">Aleurodes tabaci</name>
    <dbReference type="NCBI Taxonomy" id="7038"/>
    <lineage>
        <taxon>Eukaryota</taxon>
        <taxon>Metazoa</taxon>
        <taxon>Ecdysozoa</taxon>
        <taxon>Arthropoda</taxon>
        <taxon>Hexapoda</taxon>
        <taxon>Insecta</taxon>
        <taxon>Pterygota</taxon>
        <taxon>Neoptera</taxon>
        <taxon>Paraneoptera</taxon>
        <taxon>Hemiptera</taxon>
        <taxon>Sternorrhyncha</taxon>
        <taxon>Aleyrodoidea</taxon>
        <taxon>Aleyrodidae</taxon>
        <taxon>Aleyrodinae</taxon>
        <taxon>Bemisia</taxon>
    </lineage>
</organism>
<keyword evidence="13" id="KW-1208">Phospholipid metabolism</keyword>
<dbReference type="GO" id="GO:0030258">
    <property type="term" value="P:lipid modification"/>
    <property type="evidence" value="ECO:0007669"/>
    <property type="project" value="TreeGrafter"/>
</dbReference>
<gene>
    <name evidence="20" type="ORF">BEMITA_LOCUS11475</name>
</gene>
<keyword evidence="14" id="KW-0012">Acyltransferase</keyword>
<feature type="transmembrane region" description="Helical" evidence="19">
    <location>
        <begin position="406"/>
        <end position="429"/>
    </location>
</feature>
<evidence type="ECO:0000256" key="14">
    <source>
        <dbReference type="ARBA" id="ARBA00023315"/>
    </source>
</evidence>
<dbReference type="InterPro" id="IPR049941">
    <property type="entry name" value="LPLAT_7/PORCN-like"/>
</dbReference>
<dbReference type="PANTHER" id="PTHR13906:SF14">
    <property type="entry name" value="LYSOPHOSPHOLIPID ACYLTRANSFERASE 5"/>
    <property type="match status" value="1"/>
</dbReference>
<evidence type="ECO:0000256" key="4">
    <source>
        <dbReference type="ARBA" id="ARBA00010323"/>
    </source>
</evidence>
<comment type="subcellular location">
    <subcellularLocation>
        <location evidence="2">Endoplasmic reticulum</location>
    </subcellularLocation>
    <subcellularLocation>
        <location evidence="1">Membrane</location>
        <topology evidence="1">Multi-pass membrane protein</topology>
    </subcellularLocation>
</comment>
<keyword evidence="6" id="KW-0808">Transferase</keyword>
<keyword evidence="10" id="KW-0443">Lipid metabolism</keyword>
<evidence type="ECO:0000256" key="7">
    <source>
        <dbReference type="ARBA" id="ARBA00022692"/>
    </source>
</evidence>
<feature type="transmembrane region" description="Helical" evidence="19">
    <location>
        <begin position="369"/>
        <end position="385"/>
    </location>
</feature>
<evidence type="ECO:0000256" key="5">
    <source>
        <dbReference type="ARBA" id="ARBA00022516"/>
    </source>
</evidence>
<feature type="transmembrane region" description="Helical" evidence="19">
    <location>
        <begin position="21"/>
        <end position="42"/>
    </location>
</feature>
<evidence type="ECO:0000256" key="3">
    <source>
        <dbReference type="ARBA" id="ARBA00005074"/>
    </source>
</evidence>
<dbReference type="GO" id="GO:0071617">
    <property type="term" value="F:lysophospholipid acyltransferase activity"/>
    <property type="evidence" value="ECO:0007669"/>
    <property type="project" value="TreeGrafter"/>
</dbReference>
<feature type="transmembrane region" description="Helical" evidence="19">
    <location>
        <begin position="268"/>
        <end position="289"/>
    </location>
</feature>
<comment type="similarity">
    <text evidence="4">Belongs to the membrane-bound acyltransferase family.</text>
</comment>
<evidence type="ECO:0000256" key="13">
    <source>
        <dbReference type="ARBA" id="ARBA00023264"/>
    </source>
</evidence>
<dbReference type="GO" id="GO:0047184">
    <property type="term" value="F:1-acylglycerophosphocholine O-acyltransferase activity"/>
    <property type="evidence" value="ECO:0007669"/>
    <property type="project" value="UniProtKB-EC"/>
</dbReference>
<keyword evidence="21" id="KW-1185">Reference proteome</keyword>
<evidence type="ECO:0000256" key="1">
    <source>
        <dbReference type="ARBA" id="ARBA00004141"/>
    </source>
</evidence>
<dbReference type="InterPro" id="IPR004299">
    <property type="entry name" value="MBOAT_fam"/>
</dbReference>
<feature type="transmembrane region" description="Helical" evidence="19">
    <location>
        <begin position="441"/>
        <end position="463"/>
    </location>
</feature>
<comment type="pathway">
    <text evidence="3">Lipid metabolism; phospholipid metabolism.</text>
</comment>
<dbReference type="EC" id="2.3.1.n6" evidence="17"/>
<keyword evidence="12" id="KW-0594">Phospholipid biosynthesis</keyword>
<evidence type="ECO:0000313" key="21">
    <source>
        <dbReference type="Proteomes" id="UP001152759"/>
    </source>
</evidence>
<feature type="transmembrane region" description="Helical" evidence="19">
    <location>
        <begin position="94"/>
        <end position="110"/>
    </location>
</feature>
<evidence type="ECO:0000256" key="9">
    <source>
        <dbReference type="ARBA" id="ARBA00022989"/>
    </source>
</evidence>
<dbReference type="GO" id="GO:0006656">
    <property type="term" value="P:phosphatidylcholine biosynthetic process"/>
    <property type="evidence" value="ECO:0007669"/>
    <property type="project" value="TreeGrafter"/>
</dbReference>
<sequence>MGSILNVAGLLASKLGVAEPAMRLLFSVLLGYPLAFVYQKYIKGRSQNEQSLYFFLTGLYLGYYNYGFDIIHCLVNVLFTYGVMLFVGPTRTSVALVFISTMVYLLYGYILNTTTDGYDFTFTMPLCVLVLRLIGLVFNYYDGNRRDQEKLSNDMKEVAIKRMPTILEVLGFSFFPSSFMIGPQFPITRYLDLIAGKFNNVENKEVWSLSSATMKYAIQRALAGVFYLGVYHIGSSIITDDFMISDELDTYPFWRKCFYLGIWGRLVFYKYICIWLLGEGACILFGLGYNGTDKEGNLKFDKIANIRIRVLENARSHIHYVESFNINTNQWVLVYIYKRLRFFGNKYVSQAAVLLFLSVWHGIHSGYYTTFFMEFVIVAFEKDMIEICKKNETFLNYISKQPQKTIVYIILKLYTFVFIGYCNGPFAVLTFHKWWHLYKSFYFMGHLLLFWPIYKIFIIKFLLPPKNTSKKTS</sequence>
<evidence type="ECO:0000256" key="8">
    <source>
        <dbReference type="ARBA" id="ARBA00022824"/>
    </source>
</evidence>
<evidence type="ECO:0000256" key="6">
    <source>
        <dbReference type="ARBA" id="ARBA00022679"/>
    </source>
</evidence>
<evidence type="ECO:0000256" key="16">
    <source>
        <dbReference type="ARBA" id="ARBA00026120"/>
    </source>
</evidence>
<evidence type="ECO:0000256" key="15">
    <source>
        <dbReference type="ARBA" id="ARBA00025707"/>
    </source>
</evidence>
<dbReference type="Pfam" id="PF03062">
    <property type="entry name" value="MBOAT"/>
    <property type="match status" value="1"/>
</dbReference>
<name>A0A9P0AJE0_BEMTA</name>
<evidence type="ECO:0000256" key="11">
    <source>
        <dbReference type="ARBA" id="ARBA00023136"/>
    </source>
</evidence>
<evidence type="ECO:0000256" key="19">
    <source>
        <dbReference type="SAM" id="Phobius"/>
    </source>
</evidence>
<dbReference type="KEGG" id="btab:109029620"/>
<feature type="transmembrane region" description="Helical" evidence="19">
    <location>
        <begin position="162"/>
        <end position="181"/>
    </location>
</feature>
<feature type="transmembrane region" description="Helical" evidence="19">
    <location>
        <begin position="122"/>
        <end position="141"/>
    </location>
</feature>
<dbReference type="EMBL" id="OU963868">
    <property type="protein sequence ID" value="CAH0393026.1"/>
    <property type="molecule type" value="Genomic_DNA"/>
</dbReference>
<reference evidence="20" key="1">
    <citation type="submission" date="2021-12" db="EMBL/GenBank/DDBJ databases">
        <authorList>
            <person name="King R."/>
        </authorList>
    </citation>
    <scope>NUCLEOTIDE SEQUENCE</scope>
</reference>
<evidence type="ECO:0000256" key="18">
    <source>
        <dbReference type="ARBA" id="ARBA00039721"/>
    </source>
</evidence>
<dbReference type="GO" id="GO:0005783">
    <property type="term" value="C:endoplasmic reticulum"/>
    <property type="evidence" value="ECO:0007669"/>
    <property type="project" value="UniProtKB-SubCell"/>
</dbReference>
<keyword evidence="5" id="KW-0444">Lipid biosynthesis</keyword>
<dbReference type="PANTHER" id="PTHR13906">
    <property type="entry name" value="PORCUPINE"/>
    <property type="match status" value="1"/>
</dbReference>
<comment type="pathway">
    <text evidence="15">Phospholipid metabolism.</text>
</comment>
<dbReference type="AlphaFoldDB" id="A0A9P0AJE0"/>
<protein>
    <recommendedName>
        <fullName evidence="18">Lysophospholipid acyltransferase 5</fullName>
        <ecNumber evidence="16">2.3.1.23</ecNumber>
        <ecNumber evidence="17">2.3.1.n6</ecNumber>
    </recommendedName>
</protein>
<proteinExistence type="inferred from homology"/>
<dbReference type="Proteomes" id="UP001152759">
    <property type="component" value="Chromosome 7"/>
</dbReference>
<evidence type="ECO:0000256" key="12">
    <source>
        <dbReference type="ARBA" id="ARBA00023209"/>
    </source>
</evidence>